<evidence type="ECO:0008006" key="4">
    <source>
        <dbReference type="Google" id="ProtNLM"/>
    </source>
</evidence>
<dbReference type="AlphaFoldDB" id="A0A1I7F8V5"/>
<dbReference type="CDD" id="cd00198">
    <property type="entry name" value="vWFA"/>
    <property type="match status" value="1"/>
</dbReference>
<dbReference type="eggNOG" id="COG3552">
    <property type="taxonomic scope" value="Bacteria"/>
</dbReference>
<accession>A0A1I7F8V5</accession>
<dbReference type="Pfam" id="PF05762">
    <property type="entry name" value="VWA_CoxE"/>
    <property type="match status" value="1"/>
</dbReference>
<dbReference type="OrthoDB" id="9790469at2"/>
<sequence>MSREEGRTGAGWAKSGRDLAADGTAGEERQPFVSNLLAFLRGLRRLGFSVGPEEARLVLSALGRLGVTDARTCRDAVQAVVVKHAHEVPLFRAAWQVFFQNARGVQDAWLALNTLSAQVARGWQERHRHLQVIWMGRHPAADADHAGADEAGPQVWIRTGASAQERLRRRDAARITPAEWEQVKRWRVRAAPLWRPSRRRMAVRRGGPLDLGRTIRRAAAETGGECIDWVCTKVRKKQRPVVLLCDVSGSMDPYSRMALRFAHALMQAGVRVDVYVFSTRLTRITDRLRLRDADRALQEAVWAVPDMSGGTRLAEALALFRQRYAVRALRGGAVVVLLSDGLDAGEPGVLEAEVVRLRRLARRLVWWNPLLGDSSYQPLARGAAVLARHADGVRPAHTWAGLEAAWADLVK</sequence>
<dbReference type="SUPFAM" id="SSF53300">
    <property type="entry name" value="vWA-like"/>
    <property type="match status" value="1"/>
</dbReference>
<dbReference type="STRING" id="392015.SAMN05421543_101119"/>
<dbReference type="PANTHER" id="PTHR39338:SF6">
    <property type="entry name" value="BLL5662 PROTEIN"/>
    <property type="match status" value="1"/>
</dbReference>
<feature type="compositionally biased region" description="Basic and acidic residues" evidence="1">
    <location>
        <begin position="15"/>
        <end position="26"/>
    </location>
</feature>
<dbReference type="InterPro" id="IPR036465">
    <property type="entry name" value="vWFA_dom_sf"/>
</dbReference>
<dbReference type="InterPro" id="IPR008912">
    <property type="entry name" value="Uncharacterised_CoxE"/>
</dbReference>
<evidence type="ECO:0000256" key="1">
    <source>
        <dbReference type="SAM" id="MobiDB-lite"/>
    </source>
</evidence>
<dbReference type="RefSeq" id="WP_074948569.1">
    <property type="nucleotide sequence ID" value="NZ_FPBV01000001.1"/>
</dbReference>
<feature type="region of interest" description="Disordered" evidence="1">
    <location>
        <begin position="1"/>
        <end position="26"/>
    </location>
</feature>
<dbReference type="EMBL" id="FPBV01000001">
    <property type="protein sequence ID" value="SFU32602.1"/>
    <property type="molecule type" value="Genomic_DNA"/>
</dbReference>
<dbReference type="InterPro" id="IPR011195">
    <property type="entry name" value="UCP010256"/>
</dbReference>
<proteinExistence type="predicted"/>
<dbReference type="PIRSF" id="PIRSF010256">
    <property type="entry name" value="CoxE_vWa"/>
    <property type="match status" value="1"/>
</dbReference>
<evidence type="ECO:0000313" key="3">
    <source>
        <dbReference type="Proteomes" id="UP000183508"/>
    </source>
</evidence>
<gene>
    <name evidence="2" type="ORF">SAMN05421543_101119</name>
</gene>
<name>A0A1I7F8V5_9BACL</name>
<organism evidence="2 3">
    <name type="scientific">Alicyclobacillus macrosporangiidus</name>
    <dbReference type="NCBI Taxonomy" id="392015"/>
    <lineage>
        <taxon>Bacteria</taxon>
        <taxon>Bacillati</taxon>
        <taxon>Bacillota</taxon>
        <taxon>Bacilli</taxon>
        <taxon>Bacillales</taxon>
        <taxon>Alicyclobacillaceae</taxon>
        <taxon>Alicyclobacillus</taxon>
    </lineage>
</organism>
<dbReference type="Gene3D" id="3.40.50.410">
    <property type="entry name" value="von Willebrand factor, type A domain"/>
    <property type="match status" value="1"/>
</dbReference>
<keyword evidence="3" id="KW-1185">Reference proteome</keyword>
<reference evidence="3" key="1">
    <citation type="submission" date="2016-10" db="EMBL/GenBank/DDBJ databases">
        <authorList>
            <person name="Varghese N."/>
        </authorList>
    </citation>
    <scope>NUCLEOTIDE SEQUENCE [LARGE SCALE GENOMIC DNA]</scope>
    <source>
        <strain evidence="3">DSM 17980</strain>
    </source>
</reference>
<dbReference type="PANTHER" id="PTHR39338">
    <property type="entry name" value="BLL5662 PROTEIN-RELATED"/>
    <property type="match status" value="1"/>
</dbReference>
<evidence type="ECO:0000313" key="2">
    <source>
        <dbReference type="EMBL" id="SFU32602.1"/>
    </source>
</evidence>
<protein>
    <recommendedName>
        <fullName evidence="4">VWFA domain-containing protein</fullName>
    </recommendedName>
</protein>
<dbReference type="Proteomes" id="UP000183508">
    <property type="component" value="Unassembled WGS sequence"/>
</dbReference>